<dbReference type="Proteomes" id="UP000232587">
    <property type="component" value="Unassembled WGS sequence"/>
</dbReference>
<dbReference type="RefSeq" id="WP_100867505.1">
    <property type="nucleotide sequence ID" value="NZ_PHUF01000004.1"/>
</dbReference>
<evidence type="ECO:0000313" key="2">
    <source>
        <dbReference type="Proteomes" id="UP000232587"/>
    </source>
</evidence>
<comment type="caution">
    <text evidence="1">The sequence shown here is derived from an EMBL/GenBank/DDBJ whole genome shotgun (WGS) entry which is preliminary data.</text>
</comment>
<dbReference type="OrthoDB" id="7433176at2"/>
<organism evidence="1 2">
    <name type="scientific">Novosphingobium kunmingense</name>
    <dbReference type="NCBI Taxonomy" id="1211806"/>
    <lineage>
        <taxon>Bacteria</taxon>
        <taxon>Pseudomonadati</taxon>
        <taxon>Pseudomonadota</taxon>
        <taxon>Alphaproteobacteria</taxon>
        <taxon>Sphingomonadales</taxon>
        <taxon>Sphingomonadaceae</taxon>
        <taxon>Novosphingobium</taxon>
    </lineage>
</organism>
<dbReference type="EMBL" id="PHUF01000004">
    <property type="protein sequence ID" value="PKB14703.1"/>
    <property type="molecule type" value="Genomic_DNA"/>
</dbReference>
<protein>
    <submittedName>
        <fullName evidence="1">Uncharacterized protein</fullName>
    </submittedName>
</protein>
<keyword evidence="2" id="KW-1185">Reference proteome</keyword>
<reference evidence="1 2" key="1">
    <citation type="submission" date="2017-11" db="EMBL/GenBank/DDBJ databases">
        <title>Genomic Encyclopedia of Type Strains, Phase III (KMG-III): the genomes of soil and plant-associated and newly described type strains.</title>
        <authorList>
            <person name="Whitman W."/>
        </authorList>
    </citation>
    <scope>NUCLEOTIDE SEQUENCE [LARGE SCALE GENOMIC DNA]</scope>
    <source>
        <strain evidence="1 2">CGMCC 1.12274</strain>
    </source>
</reference>
<gene>
    <name evidence="1" type="ORF">B0I00_2301</name>
</gene>
<sequence>MDLDALLRHFFGTDDPATLTEVEFDRAAERMKIAFGVEREPGRKFALWTLLHAFDMAPLPAEAFAKEPQLKEAAEEYLSAAFRLERWGDADG</sequence>
<dbReference type="AlphaFoldDB" id="A0A2N0H6Y7"/>
<evidence type="ECO:0000313" key="1">
    <source>
        <dbReference type="EMBL" id="PKB14703.1"/>
    </source>
</evidence>
<proteinExistence type="predicted"/>
<accession>A0A2N0H6Y7</accession>
<name>A0A2N0H6Y7_9SPHN</name>